<dbReference type="Proteomes" id="UP000030351">
    <property type="component" value="Unassembled WGS sequence"/>
</dbReference>
<proteinExistence type="predicted"/>
<sequence length="276" mass="30239">MLTTANSLLDLRSGSNHPLSLRYSEIFEAALLEGRFEHGRAQPGLALSGETPFVIAARKAVEFGLYQPETIEVIVASLTDYYLRVGPANAAVWLGLENTGSALLLAAPPWGAVFPWRARTQASYQQAYEAAAIAENRAVGREAGIEEGWLFCGPVSPDKIRIEGERILYVLQQIETKGYQRADSSDGDVKATALVNDNQEWRWLITAGNHRAAAAAALGYGSIPVRINLVISRVDALWWKHVAEGTFQLHEAQQVFDTLFNGQAIPAVQHWLNGKS</sequence>
<accession>A0A0A3ZAD9</accession>
<name>A0A0A3ZAD9_9GAMM</name>
<reference evidence="1 2" key="1">
    <citation type="submission" date="2014-10" db="EMBL/GenBank/DDBJ databases">
        <title>Genome sequence of Erwinia typographi M043b.</title>
        <authorList>
            <person name="Chan K.-G."/>
            <person name="Tan W.-S."/>
        </authorList>
    </citation>
    <scope>NUCLEOTIDE SEQUENCE [LARGE SCALE GENOMIC DNA]</scope>
    <source>
        <strain evidence="1 2">M043b</strain>
    </source>
</reference>
<evidence type="ECO:0000313" key="2">
    <source>
        <dbReference type="Proteomes" id="UP000030351"/>
    </source>
</evidence>
<evidence type="ECO:0008006" key="3">
    <source>
        <dbReference type="Google" id="ProtNLM"/>
    </source>
</evidence>
<keyword evidence="2" id="KW-1185">Reference proteome</keyword>
<evidence type="ECO:0000313" key="1">
    <source>
        <dbReference type="EMBL" id="KGT96002.1"/>
    </source>
</evidence>
<gene>
    <name evidence="1" type="ORF">NG99_00365</name>
</gene>
<organism evidence="1 2">
    <name type="scientific">Erwinia typographi</name>
    <dbReference type="NCBI Taxonomy" id="371042"/>
    <lineage>
        <taxon>Bacteria</taxon>
        <taxon>Pseudomonadati</taxon>
        <taxon>Pseudomonadota</taxon>
        <taxon>Gammaproteobacteria</taxon>
        <taxon>Enterobacterales</taxon>
        <taxon>Erwiniaceae</taxon>
        <taxon>Erwinia</taxon>
    </lineage>
</organism>
<protein>
    <recommendedName>
        <fullName evidence="3">ParB/Sulfiredoxin domain-containing protein</fullName>
    </recommendedName>
</protein>
<dbReference type="EMBL" id="JRUQ01000004">
    <property type="protein sequence ID" value="KGT96002.1"/>
    <property type="molecule type" value="Genomic_DNA"/>
</dbReference>
<dbReference type="eggNOG" id="COG3063">
    <property type="taxonomic scope" value="Bacteria"/>
</dbReference>
<comment type="caution">
    <text evidence="1">The sequence shown here is derived from an EMBL/GenBank/DDBJ whole genome shotgun (WGS) entry which is preliminary data.</text>
</comment>
<dbReference type="AlphaFoldDB" id="A0A0A3ZAD9"/>